<dbReference type="EMBL" id="CP011509">
    <property type="protein sequence ID" value="AKJ04116.1"/>
    <property type="molecule type" value="Genomic_DNA"/>
</dbReference>
<dbReference type="RefSeq" id="WP_047858008.1">
    <property type="nucleotide sequence ID" value="NZ_CP011509.1"/>
</dbReference>
<dbReference type="PROSITE" id="PS51257">
    <property type="entry name" value="PROKAR_LIPOPROTEIN"/>
    <property type="match status" value="1"/>
</dbReference>
<dbReference type="GO" id="GO:0006508">
    <property type="term" value="P:proteolysis"/>
    <property type="evidence" value="ECO:0007669"/>
    <property type="project" value="UniProtKB-KW"/>
</dbReference>
<keyword evidence="3" id="KW-0479">Metal-binding</keyword>
<evidence type="ECO:0000256" key="4">
    <source>
        <dbReference type="ARBA" id="ARBA00022729"/>
    </source>
</evidence>
<evidence type="ECO:0000313" key="15">
    <source>
        <dbReference type="EMBL" id="REG37801.1"/>
    </source>
</evidence>
<dbReference type="Gene3D" id="3.10.170.10">
    <property type="match status" value="1"/>
</dbReference>
<evidence type="ECO:0000313" key="14">
    <source>
        <dbReference type="EMBL" id="AKJ04116.1"/>
    </source>
</evidence>
<dbReference type="EMBL" id="QUMU01000001">
    <property type="protein sequence ID" value="REG37801.1"/>
    <property type="molecule type" value="Genomic_DNA"/>
</dbReference>
<feature type="domain" description="FTP" evidence="13">
    <location>
        <begin position="98"/>
        <end position="146"/>
    </location>
</feature>
<evidence type="ECO:0000259" key="10">
    <source>
        <dbReference type="Pfam" id="PF01447"/>
    </source>
</evidence>
<dbReference type="EC" id="3.4.24.-" evidence="9"/>
<dbReference type="SUPFAM" id="SSF55486">
    <property type="entry name" value="Metalloproteases ('zincins'), catalytic domain"/>
    <property type="match status" value="1"/>
</dbReference>
<evidence type="ECO:0000259" key="12">
    <source>
        <dbReference type="Pfam" id="PF04151"/>
    </source>
</evidence>
<dbReference type="GO" id="GO:0004222">
    <property type="term" value="F:metalloendopeptidase activity"/>
    <property type="evidence" value="ECO:0007669"/>
    <property type="project" value="UniProtKB-UniRule"/>
</dbReference>
<keyword evidence="17" id="KW-1185">Reference proteome</keyword>
<evidence type="ECO:0000256" key="7">
    <source>
        <dbReference type="ARBA" id="ARBA00023049"/>
    </source>
</evidence>
<dbReference type="Gene3D" id="3.10.450.490">
    <property type="match status" value="1"/>
</dbReference>
<feature type="domain" description="Peptidase M4" evidence="10">
    <location>
        <begin position="258"/>
        <end position="342"/>
    </location>
</feature>
<comment type="similarity">
    <text evidence="1 9">Belongs to the peptidase M4 family.</text>
</comment>
<evidence type="ECO:0000256" key="3">
    <source>
        <dbReference type="ARBA" id="ARBA00022723"/>
    </source>
</evidence>
<evidence type="ECO:0000256" key="2">
    <source>
        <dbReference type="ARBA" id="ARBA00022670"/>
    </source>
</evidence>
<evidence type="ECO:0000256" key="5">
    <source>
        <dbReference type="ARBA" id="ARBA00022801"/>
    </source>
</evidence>
<dbReference type="PRINTS" id="PR00730">
    <property type="entry name" value="THERMOLYSIN"/>
</dbReference>
<dbReference type="InterPro" id="IPR027268">
    <property type="entry name" value="Peptidase_M4/M1_CTD_sf"/>
</dbReference>
<dbReference type="CDD" id="cd09597">
    <property type="entry name" value="M4_TLP"/>
    <property type="match status" value="1"/>
</dbReference>
<dbReference type="Gene3D" id="1.10.390.10">
    <property type="entry name" value="Neutral Protease Domain 2"/>
    <property type="match status" value="1"/>
</dbReference>
<dbReference type="Proteomes" id="UP000256345">
    <property type="component" value="Unassembled WGS sequence"/>
</dbReference>
<evidence type="ECO:0000256" key="1">
    <source>
        <dbReference type="ARBA" id="ARBA00009388"/>
    </source>
</evidence>
<dbReference type="InterPro" id="IPR013856">
    <property type="entry name" value="Peptidase_M4_domain"/>
</dbReference>
<gene>
    <name evidence="14" type="ORF">AA314_05742</name>
    <name evidence="15" type="ORF">ATI61_101788</name>
</gene>
<reference evidence="14 16" key="1">
    <citation type="submission" date="2015-05" db="EMBL/GenBank/DDBJ databases">
        <title>Genome assembly of Archangium gephyra DSM 2261.</title>
        <authorList>
            <person name="Sharma G."/>
            <person name="Subramanian S."/>
        </authorList>
    </citation>
    <scope>NUCLEOTIDE SEQUENCE [LARGE SCALE GENOMIC DNA]</scope>
    <source>
        <strain evidence="14 16">DSM 2261</strain>
    </source>
</reference>
<name>A0AAC8QBN6_9BACT</name>
<comment type="cofactor">
    <cofactor evidence="9">
        <name>Zn(2+)</name>
        <dbReference type="ChEBI" id="CHEBI:29105"/>
    </cofactor>
</comment>
<dbReference type="Pfam" id="PF02868">
    <property type="entry name" value="Peptidase_M4_C"/>
    <property type="match status" value="1"/>
</dbReference>
<keyword evidence="7 9" id="KW-0482">Metalloprotease</keyword>
<dbReference type="Proteomes" id="UP000035579">
    <property type="component" value="Chromosome"/>
</dbReference>
<dbReference type="InterPro" id="IPR023612">
    <property type="entry name" value="Peptidase_M4"/>
</dbReference>
<dbReference type="PANTHER" id="PTHR33794:SF1">
    <property type="entry name" value="BACILLOLYSIN"/>
    <property type="match status" value="1"/>
</dbReference>
<keyword evidence="2 9" id="KW-0645">Protease</keyword>
<comment type="subcellular location">
    <subcellularLocation>
        <location evidence="9">Secreted</location>
    </subcellularLocation>
</comment>
<organism evidence="14 16">
    <name type="scientific">Archangium gephyra</name>
    <dbReference type="NCBI Taxonomy" id="48"/>
    <lineage>
        <taxon>Bacteria</taxon>
        <taxon>Pseudomonadati</taxon>
        <taxon>Myxococcota</taxon>
        <taxon>Myxococcia</taxon>
        <taxon>Myxococcales</taxon>
        <taxon>Cystobacterineae</taxon>
        <taxon>Archangiaceae</taxon>
        <taxon>Archangium</taxon>
    </lineage>
</organism>
<dbReference type="GO" id="GO:0005576">
    <property type="term" value="C:extracellular region"/>
    <property type="evidence" value="ECO:0007669"/>
    <property type="project" value="UniProtKB-SubCell"/>
</dbReference>
<protein>
    <recommendedName>
        <fullName evidence="9">Neutral metalloproteinase</fullName>
        <ecNumber evidence="9">3.4.24.-</ecNumber>
    </recommendedName>
</protein>
<feature type="domain" description="Peptidase M4 C-terminal" evidence="11">
    <location>
        <begin position="345"/>
        <end position="515"/>
    </location>
</feature>
<dbReference type="Pfam" id="PF07504">
    <property type="entry name" value="FTP"/>
    <property type="match status" value="1"/>
</dbReference>
<proteinExistence type="inferred from homology"/>
<evidence type="ECO:0000256" key="6">
    <source>
        <dbReference type="ARBA" id="ARBA00022833"/>
    </source>
</evidence>
<dbReference type="Gene3D" id="2.60.120.380">
    <property type="match status" value="1"/>
</dbReference>
<evidence type="ECO:0000256" key="8">
    <source>
        <dbReference type="PIRSR" id="PIRSR623612-1"/>
    </source>
</evidence>
<dbReference type="AlphaFoldDB" id="A0AAC8QBN6"/>
<dbReference type="PANTHER" id="PTHR33794">
    <property type="entry name" value="BACILLOLYSIN"/>
    <property type="match status" value="1"/>
</dbReference>
<sequence>MRTRMLAACLSLALTACDTEPLEPSTDLVSTEDVQAALAALPSAQIVGAHEDGVPYMIRGQLGSSARSLQGFSASEAHAQVSSALARITPAFRLEASDLVVRRLTRDEQGHTHIRYEQTKNGLPVVGHELVLHVDPNGLVYAANGSARDGETLPYRARVSSEAARVAALEATLGGASTEENPRLVYVRSEKDNRLKLAYEVVVTGQGPQLPIRDHVFVNALSGTVETVASDIHSALNRIIYSGSTATVARTEGAPPTGDAVVDGTYDNLGTTYNCYYQNFGRDSYNAAGAQLKAVVHYSTNYTNAFWDGTKMVYGDSDGVQSAPLGLSLDVTVHELTHAVTSSESNLTYSNESGALNEGISDIFAAYCEAWTQGWVVDASVWMIGDDVWTPATAGDALRYMNNPTLDGSSKDYYPTRYTGTSDNGGVHWNSGIANLAFYLLSQGGTHPRGVTTTNVTGIGIQKAGQIFYKANRDLMTASTTFAQAKTYTEQAATQLGYTTAEVASVSAAWTAVGVGSSTPPPPATALTNGVALLNQSASTGTERHYYLDVPASRASSFVSSGGTGDADLYVRIGAAPTTASYNCRPYLSGNNETCNIAAQASNQRMYLMLRAYSTFSGVSIKGTY</sequence>
<feature type="active site" evidence="8">
    <location>
        <position position="335"/>
    </location>
</feature>
<dbReference type="Pfam" id="PF04151">
    <property type="entry name" value="PPC"/>
    <property type="match status" value="1"/>
</dbReference>
<evidence type="ECO:0000313" key="17">
    <source>
        <dbReference type="Proteomes" id="UP000256345"/>
    </source>
</evidence>
<evidence type="ECO:0000313" key="16">
    <source>
        <dbReference type="Proteomes" id="UP000035579"/>
    </source>
</evidence>
<reference evidence="15 17" key="2">
    <citation type="submission" date="2018-08" db="EMBL/GenBank/DDBJ databases">
        <title>Genomic Encyclopedia of Archaeal and Bacterial Type Strains, Phase II (KMG-II): from individual species to whole genera.</title>
        <authorList>
            <person name="Goeker M."/>
        </authorList>
    </citation>
    <scope>NUCLEOTIDE SEQUENCE [LARGE SCALE GENOMIC DNA]</scope>
    <source>
        <strain evidence="15 17">DSM 2261</strain>
    </source>
</reference>
<dbReference type="InterPro" id="IPR007280">
    <property type="entry name" value="Peptidase_C_arc/bac"/>
</dbReference>
<comment type="function">
    <text evidence="9">Extracellular zinc metalloprotease.</text>
</comment>
<feature type="domain" description="Peptidase C-terminal archaeal/bacterial" evidence="12">
    <location>
        <begin position="545"/>
        <end position="601"/>
    </location>
</feature>
<feature type="active site" description="Proton donor" evidence="8">
    <location>
        <position position="428"/>
    </location>
</feature>
<dbReference type="InterPro" id="IPR050728">
    <property type="entry name" value="Zinc_Metalloprotease_M4"/>
</dbReference>
<dbReference type="InterPro" id="IPR011096">
    <property type="entry name" value="FTP_domain"/>
</dbReference>
<evidence type="ECO:0000256" key="9">
    <source>
        <dbReference type="RuleBase" id="RU366073"/>
    </source>
</evidence>
<keyword evidence="9" id="KW-0964">Secreted</keyword>
<keyword evidence="5 9" id="KW-0378">Hydrolase</keyword>
<evidence type="ECO:0000259" key="13">
    <source>
        <dbReference type="Pfam" id="PF07504"/>
    </source>
</evidence>
<dbReference type="InterPro" id="IPR001570">
    <property type="entry name" value="Peptidase_M4_C_domain"/>
</dbReference>
<keyword evidence="4" id="KW-0732">Signal</keyword>
<dbReference type="KEGG" id="age:AA314_05742"/>
<dbReference type="GO" id="GO:0046872">
    <property type="term" value="F:metal ion binding"/>
    <property type="evidence" value="ECO:0007669"/>
    <property type="project" value="UniProtKB-UniRule"/>
</dbReference>
<accession>A0AAC8QBN6</accession>
<keyword evidence="6 9" id="KW-0862">Zinc</keyword>
<evidence type="ECO:0000259" key="11">
    <source>
        <dbReference type="Pfam" id="PF02868"/>
    </source>
</evidence>
<dbReference type="Pfam" id="PF01447">
    <property type="entry name" value="Peptidase_M4"/>
    <property type="match status" value="1"/>
</dbReference>